<proteinExistence type="predicted"/>
<dbReference type="EMBL" id="QQBG01000008">
    <property type="protein sequence ID" value="RDB31764.1"/>
    <property type="molecule type" value="Genomic_DNA"/>
</dbReference>
<dbReference type="Proteomes" id="UP000253816">
    <property type="component" value="Unassembled WGS sequence"/>
</dbReference>
<evidence type="ECO:0000256" key="1">
    <source>
        <dbReference type="SAM" id="Phobius"/>
    </source>
</evidence>
<evidence type="ECO:0000313" key="2">
    <source>
        <dbReference type="EMBL" id="RDB31764.1"/>
    </source>
</evidence>
<sequence length="154" mass="17689">MTISAIKGFCSSTWGNLKSADSQSVALTTPNVFLFKHKTNKCIRCLLGWSKAWLFTRKDRQSGLERQLLVGFSFWPFLSAVGILQEEATGSFRAVLQRFNINLLVFVLLFLFSFIHKFLAFFYFCFVLYVIFTEPNAGQVSPEVAQQYFSRQLI</sequence>
<organism evidence="2 3">
    <name type="scientific">Candidatus Similichlamydia laticola</name>
    <dbReference type="NCBI Taxonomy" id="2170265"/>
    <lineage>
        <taxon>Bacteria</taxon>
        <taxon>Pseudomonadati</taxon>
        <taxon>Chlamydiota</taxon>
        <taxon>Chlamydiia</taxon>
        <taxon>Parachlamydiales</taxon>
        <taxon>Candidatus Parilichlamydiaceae</taxon>
        <taxon>Candidatus Similichlamydia</taxon>
    </lineage>
</organism>
<reference evidence="2 3" key="1">
    <citation type="submission" date="2018-07" db="EMBL/GenBank/DDBJ databases">
        <title>Comparative genomics of the Candidatus Parilichlamydiaceae reveals evidence of convergent evolution and genome reduction in the phylum Chlamydiae.</title>
        <authorList>
            <person name="Taylor-Brown A."/>
            <person name="Polkinghorne A."/>
        </authorList>
    </citation>
    <scope>NUCLEOTIDE SEQUENCE [LARGE SCALE GENOMIC DNA]</scope>
    <source>
        <strain evidence="2 3">Hat2</strain>
    </source>
</reference>
<evidence type="ECO:0000313" key="3">
    <source>
        <dbReference type="Proteomes" id="UP000253816"/>
    </source>
</evidence>
<keyword evidence="1" id="KW-0812">Transmembrane</keyword>
<comment type="caution">
    <text evidence="2">The sequence shown here is derived from an EMBL/GenBank/DDBJ whole genome shotgun (WGS) entry which is preliminary data.</text>
</comment>
<dbReference type="AlphaFoldDB" id="A0A369KJ27"/>
<name>A0A369KJ27_9BACT</name>
<feature type="transmembrane region" description="Helical" evidence="1">
    <location>
        <begin position="104"/>
        <end position="132"/>
    </location>
</feature>
<gene>
    <name evidence="2" type="ORF">HAT2_00144</name>
</gene>
<keyword evidence="1" id="KW-1133">Transmembrane helix</keyword>
<protein>
    <submittedName>
        <fullName evidence="2">Uncharacterized protein</fullName>
    </submittedName>
</protein>
<keyword evidence="1" id="KW-0472">Membrane</keyword>
<keyword evidence="3" id="KW-1185">Reference proteome</keyword>
<accession>A0A369KJ27</accession>